<dbReference type="KEGG" id="nhe:NECHADRAFT_78395"/>
<feature type="compositionally biased region" description="Basic and acidic residues" evidence="1">
    <location>
        <begin position="167"/>
        <end position="176"/>
    </location>
</feature>
<dbReference type="OrthoDB" id="5072001at2759"/>
<feature type="region of interest" description="Disordered" evidence="1">
    <location>
        <begin position="104"/>
        <end position="176"/>
    </location>
</feature>
<proteinExistence type="predicted"/>
<name>C7ZFA3_FUSV7</name>
<evidence type="ECO:0000256" key="1">
    <source>
        <dbReference type="SAM" id="MobiDB-lite"/>
    </source>
</evidence>
<evidence type="ECO:0000313" key="3">
    <source>
        <dbReference type="Proteomes" id="UP000005206"/>
    </source>
</evidence>
<dbReference type="GeneID" id="9665108"/>
<dbReference type="EMBL" id="GG698923">
    <property type="protein sequence ID" value="EEU37284.1"/>
    <property type="molecule type" value="Genomic_DNA"/>
</dbReference>
<keyword evidence="3" id="KW-1185">Reference proteome</keyword>
<protein>
    <submittedName>
        <fullName evidence="2">Uncharacterized protein</fullName>
    </submittedName>
</protein>
<feature type="compositionally biased region" description="Polar residues" evidence="1">
    <location>
        <begin position="15"/>
        <end position="40"/>
    </location>
</feature>
<dbReference type="AlphaFoldDB" id="C7ZFA3"/>
<accession>C7ZFA3</accession>
<dbReference type="VEuPathDB" id="FungiDB:NECHADRAFT_78395"/>
<organism evidence="2 3">
    <name type="scientific">Fusarium vanettenii (strain ATCC MYA-4622 / CBS 123669 / FGSC 9596 / NRRL 45880 / 77-13-4)</name>
    <name type="common">Fusarium solani subsp. pisi</name>
    <dbReference type="NCBI Taxonomy" id="660122"/>
    <lineage>
        <taxon>Eukaryota</taxon>
        <taxon>Fungi</taxon>
        <taxon>Dikarya</taxon>
        <taxon>Ascomycota</taxon>
        <taxon>Pezizomycotina</taxon>
        <taxon>Sordariomycetes</taxon>
        <taxon>Hypocreomycetidae</taxon>
        <taxon>Hypocreales</taxon>
        <taxon>Nectriaceae</taxon>
        <taxon>Fusarium</taxon>
        <taxon>Fusarium solani species complex</taxon>
        <taxon>Fusarium vanettenii</taxon>
    </lineage>
</organism>
<evidence type="ECO:0000313" key="2">
    <source>
        <dbReference type="EMBL" id="EEU37284.1"/>
    </source>
</evidence>
<reference evidence="2 3" key="1">
    <citation type="journal article" date="2009" name="PLoS Genet.">
        <title>The genome of Nectria haematococca: contribution of supernumerary chromosomes to gene expansion.</title>
        <authorList>
            <person name="Coleman J.J."/>
            <person name="Rounsley S.D."/>
            <person name="Rodriguez-Carres M."/>
            <person name="Kuo A."/>
            <person name="Wasmann C.C."/>
            <person name="Grimwood J."/>
            <person name="Schmutz J."/>
            <person name="Taga M."/>
            <person name="White G.J."/>
            <person name="Zhou S."/>
            <person name="Schwartz D.C."/>
            <person name="Freitag M."/>
            <person name="Ma L.J."/>
            <person name="Danchin E.G."/>
            <person name="Henrissat B."/>
            <person name="Coutinho P.M."/>
            <person name="Nelson D.R."/>
            <person name="Straney D."/>
            <person name="Napoli C.A."/>
            <person name="Barker B.M."/>
            <person name="Gribskov M."/>
            <person name="Rep M."/>
            <person name="Kroken S."/>
            <person name="Molnar I."/>
            <person name="Rensing C."/>
            <person name="Kennell J.C."/>
            <person name="Zamora J."/>
            <person name="Farman M.L."/>
            <person name="Selker E.U."/>
            <person name="Salamov A."/>
            <person name="Shapiro H."/>
            <person name="Pangilinan J."/>
            <person name="Lindquist E."/>
            <person name="Lamers C."/>
            <person name="Grigoriev I.V."/>
            <person name="Geiser D.M."/>
            <person name="Covert S.F."/>
            <person name="Temporini E."/>
            <person name="Vanetten H.D."/>
        </authorList>
    </citation>
    <scope>NUCLEOTIDE SEQUENCE [LARGE SCALE GENOMIC DNA]</scope>
    <source>
        <strain evidence="3">ATCC MYA-4622 / CBS 123669 / FGSC 9596 / NRRL 45880 / 77-13-4</strain>
    </source>
</reference>
<dbReference type="InParanoid" id="C7ZFA3"/>
<feature type="compositionally biased region" description="Polar residues" evidence="1">
    <location>
        <begin position="70"/>
        <end position="81"/>
    </location>
</feature>
<dbReference type="RefSeq" id="XP_003042997.1">
    <property type="nucleotide sequence ID" value="XM_003042951.1"/>
</dbReference>
<dbReference type="HOGENOM" id="CLU_1525577_0_0_1"/>
<gene>
    <name evidence="2" type="ORF">NECHADRAFT_78395</name>
</gene>
<feature type="region of interest" description="Disordered" evidence="1">
    <location>
        <begin position="1"/>
        <end position="88"/>
    </location>
</feature>
<dbReference type="Proteomes" id="UP000005206">
    <property type="component" value="Chromosome 3"/>
</dbReference>
<sequence>MCQNPTRQQDDSIRDSFNPTHQYPRNSQQRDPTQTMPSADQQHHLNLDGLQTLSISAPDVPSPPYEHRTTMTIQQDEQQPPATHWPQDIWLHSPSYRVLYQPVLVVPHQQQPQPPPPNESPLQRPAPSTNVPDAPLHDPSQCRNGDDPRPEGNPADGCGRYQPNGHAHSESKSDGR</sequence>